<comment type="caution">
    <text evidence="4">The sequence shown here is derived from an EMBL/GenBank/DDBJ whole genome shotgun (WGS) entry which is preliminary data.</text>
</comment>
<dbReference type="InterPro" id="IPR047057">
    <property type="entry name" value="MerR_fam"/>
</dbReference>
<evidence type="ECO:0000256" key="1">
    <source>
        <dbReference type="ARBA" id="ARBA00023125"/>
    </source>
</evidence>
<protein>
    <recommendedName>
        <fullName evidence="3">HTH merR-type domain-containing protein</fullName>
    </recommendedName>
</protein>
<keyword evidence="2" id="KW-0175">Coiled coil</keyword>
<dbReference type="CDD" id="cd00592">
    <property type="entry name" value="HTH_MerR-like"/>
    <property type="match status" value="1"/>
</dbReference>
<name>A0ABQ4M006_9BACL</name>
<dbReference type="RefSeq" id="WP_212951420.1">
    <property type="nucleotide sequence ID" value="NZ_BORW01000023.1"/>
</dbReference>
<reference evidence="4 5" key="1">
    <citation type="submission" date="2021-03" db="EMBL/GenBank/DDBJ databases">
        <title>Antimicrobial resistance genes in bacteria isolated from Japanese honey, and their potential for conferring macrolide and lincosamide resistance in the American foulbrood pathogen Paenibacillus larvae.</title>
        <authorList>
            <person name="Okamoto M."/>
            <person name="Kumagai M."/>
            <person name="Kanamori H."/>
            <person name="Takamatsu D."/>
        </authorList>
    </citation>
    <scope>NUCLEOTIDE SEQUENCE [LARGE SCALE GENOMIC DNA]</scope>
    <source>
        <strain evidence="4 5">J21TS3</strain>
    </source>
</reference>
<feature type="coiled-coil region" evidence="2">
    <location>
        <begin position="83"/>
        <end position="120"/>
    </location>
</feature>
<dbReference type="Proteomes" id="UP000680638">
    <property type="component" value="Unassembled WGS sequence"/>
</dbReference>
<dbReference type="PANTHER" id="PTHR30204:SF93">
    <property type="entry name" value="HTH MERR-TYPE DOMAIN-CONTAINING PROTEIN"/>
    <property type="match status" value="1"/>
</dbReference>
<organism evidence="4 5">
    <name type="scientific">Paenibacillus cookii</name>
    <dbReference type="NCBI Taxonomy" id="157839"/>
    <lineage>
        <taxon>Bacteria</taxon>
        <taxon>Bacillati</taxon>
        <taxon>Bacillota</taxon>
        <taxon>Bacilli</taxon>
        <taxon>Bacillales</taxon>
        <taxon>Paenibacillaceae</taxon>
        <taxon>Paenibacillus</taxon>
    </lineage>
</organism>
<dbReference type="SMART" id="SM00422">
    <property type="entry name" value="HTH_MERR"/>
    <property type="match status" value="1"/>
</dbReference>
<dbReference type="Gene3D" id="1.10.1660.10">
    <property type="match status" value="1"/>
</dbReference>
<feature type="domain" description="HTH merR-type" evidence="3">
    <location>
        <begin position="1"/>
        <end position="67"/>
    </location>
</feature>
<dbReference type="SUPFAM" id="SSF46955">
    <property type="entry name" value="Putative DNA-binding domain"/>
    <property type="match status" value="1"/>
</dbReference>
<dbReference type="InterPro" id="IPR000551">
    <property type="entry name" value="MerR-type_HTH_dom"/>
</dbReference>
<dbReference type="PANTHER" id="PTHR30204">
    <property type="entry name" value="REDOX-CYCLING DRUG-SENSING TRANSCRIPTIONAL ACTIVATOR SOXR"/>
    <property type="match status" value="1"/>
</dbReference>
<accession>A0ABQ4M006</accession>
<dbReference type="EMBL" id="BORW01000023">
    <property type="protein sequence ID" value="GIO68865.1"/>
    <property type="molecule type" value="Genomic_DNA"/>
</dbReference>
<evidence type="ECO:0000256" key="2">
    <source>
        <dbReference type="SAM" id="Coils"/>
    </source>
</evidence>
<gene>
    <name evidence="4" type="ORF">J21TS3_36860</name>
</gene>
<evidence type="ECO:0000313" key="5">
    <source>
        <dbReference type="Proteomes" id="UP000680638"/>
    </source>
</evidence>
<proteinExistence type="predicted"/>
<keyword evidence="5" id="KW-1185">Reference proteome</keyword>
<dbReference type="PROSITE" id="PS50937">
    <property type="entry name" value="HTH_MERR_2"/>
    <property type="match status" value="1"/>
</dbReference>
<sequence>MRIGEFVVQAGTTKDTVRHYEDLKLIESLRPDGRREYTERHLEDFSVIQELKSYGLALSDIQAVFEWKRHGGCGSEELILFAEKVLERQLTLLQEKEARLRESRQKLEETLREVKKAKRLFP</sequence>
<dbReference type="InterPro" id="IPR009061">
    <property type="entry name" value="DNA-bd_dom_put_sf"/>
</dbReference>
<evidence type="ECO:0000313" key="4">
    <source>
        <dbReference type="EMBL" id="GIO68865.1"/>
    </source>
</evidence>
<dbReference type="Pfam" id="PF13411">
    <property type="entry name" value="MerR_1"/>
    <property type="match status" value="1"/>
</dbReference>
<evidence type="ECO:0000259" key="3">
    <source>
        <dbReference type="PROSITE" id="PS50937"/>
    </source>
</evidence>
<keyword evidence="1" id="KW-0238">DNA-binding</keyword>